<name>A0A1G7BXB0_9FLAO</name>
<proteinExistence type="predicted"/>
<dbReference type="AlphaFoldDB" id="A0A1G7BXB0"/>
<evidence type="ECO:0000313" key="3">
    <source>
        <dbReference type="Proteomes" id="UP000199109"/>
    </source>
</evidence>
<dbReference type="Pfam" id="PF14059">
    <property type="entry name" value="DUF4251"/>
    <property type="match status" value="1"/>
</dbReference>
<gene>
    <name evidence="2" type="ORF">SAMN05421636_104333</name>
</gene>
<keyword evidence="3" id="KW-1185">Reference proteome</keyword>
<sequence length="188" mass="20473">MKGIASLNRIFVVCVLAGLMLSCSSSSQITDSKGKQLDDLVSSKNFEIISDRAFPLATASLNSISNAGLLPPGSSAGQISLIGNSNYLRILGDSVAVYLPYYGERQMGGGYDTDGAGIEFEGIPTEMEITQDKVTQRYDLRFKMKDDSENFNFNITLFPNLTSMISVSSSQRFPIRYSGAIKDLPKNK</sequence>
<feature type="signal peptide" evidence="1">
    <location>
        <begin position="1"/>
        <end position="27"/>
    </location>
</feature>
<dbReference type="InterPro" id="IPR025347">
    <property type="entry name" value="DUF4251"/>
</dbReference>
<protein>
    <recommendedName>
        <fullName evidence="4">DUF4251 domain-containing protein</fullName>
    </recommendedName>
</protein>
<evidence type="ECO:0000313" key="2">
    <source>
        <dbReference type="EMBL" id="SDE31673.1"/>
    </source>
</evidence>
<feature type="chain" id="PRO_5011637669" description="DUF4251 domain-containing protein" evidence="1">
    <location>
        <begin position="28"/>
        <end position="188"/>
    </location>
</feature>
<evidence type="ECO:0008006" key="4">
    <source>
        <dbReference type="Google" id="ProtNLM"/>
    </source>
</evidence>
<organism evidence="2 3">
    <name type="scientific">Pricia antarctica</name>
    <dbReference type="NCBI Taxonomy" id="641691"/>
    <lineage>
        <taxon>Bacteria</taxon>
        <taxon>Pseudomonadati</taxon>
        <taxon>Bacteroidota</taxon>
        <taxon>Flavobacteriia</taxon>
        <taxon>Flavobacteriales</taxon>
        <taxon>Flavobacteriaceae</taxon>
        <taxon>Pricia</taxon>
    </lineage>
</organism>
<reference evidence="2 3" key="1">
    <citation type="submission" date="2016-10" db="EMBL/GenBank/DDBJ databases">
        <authorList>
            <person name="de Groot N.N."/>
        </authorList>
    </citation>
    <scope>NUCLEOTIDE SEQUENCE [LARGE SCALE GENOMIC DNA]</scope>
    <source>
        <strain evidence="2 3">DSM 23421</strain>
    </source>
</reference>
<evidence type="ECO:0000256" key="1">
    <source>
        <dbReference type="SAM" id="SignalP"/>
    </source>
</evidence>
<dbReference type="RefSeq" id="WP_091867955.1">
    <property type="nucleotide sequence ID" value="NZ_FNAO01000004.1"/>
</dbReference>
<dbReference type="Proteomes" id="UP000199109">
    <property type="component" value="Unassembled WGS sequence"/>
</dbReference>
<dbReference type="Gene3D" id="2.40.128.410">
    <property type="match status" value="1"/>
</dbReference>
<dbReference type="OrthoDB" id="1448121at2"/>
<dbReference type="EMBL" id="FNAO01000004">
    <property type="protein sequence ID" value="SDE31673.1"/>
    <property type="molecule type" value="Genomic_DNA"/>
</dbReference>
<accession>A0A1G7BXB0</accession>
<keyword evidence="1" id="KW-0732">Signal</keyword>
<dbReference type="STRING" id="641691.SAMN05421636_104333"/>
<dbReference type="PROSITE" id="PS51257">
    <property type="entry name" value="PROKAR_LIPOPROTEIN"/>
    <property type="match status" value="1"/>
</dbReference>